<evidence type="ECO:0000256" key="1">
    <source>
        <dbReference type="ARBA" id="ARBA00004141"/>
    </source>
</evidence>
<protein>
    <submittedName>
        <fullName evidence="7">DoxX family protein</fullName>
    </submittedName>
</protein>
<proteinExistence type="predicted"/>
<evidence type="ECO:0000256" key="5">
    <source>
        <dbReference type="SAM" id="Phobius"/>
    </source>
</evidence>
<comment type="caution">
    <text evidence="7">The sequence shown here is derived from an EMBL/GenBank/DDBJ whole genome shotgun (WGS) entry which is preliminary data.</text>
</comment>
<dbReference type="Pfam" id="PF13564">
    <property type="entry name" value="DoxX_2"/>
    <property type="match status" value="1"/>
</dbReference>
<feature type="chain" id="PRO_5047301383" evidence="6">
    <location>
        <begin position="20"/>
        <end position="115"/>
    </location>
</feature>
<evidence type="ECO:0000313" key="8">
    <source>
        <dbReference type="Proteomes" id="UP001551695"/>
    </source>
</evidence>
<feature type="transmembrane region" description="Helical" evidence="5">
    <location>
        <begin position="43"/>
        <end position="64"/>
    </location>
</feature>
<dbReference type="RefSeq" id="WP_109524382.1">
    <property type="nucleotide sequence ID" value="NZ_JBFAKC010000009.1"/>
</dbReference>
<feature type="signal peptide" evidence="6">
    <location>
        <begin position="1"/>
        <end position="19"/>
    </location>
</feature>
<organism evidence="7 8">
    <name type="scientific">Nocardia aurea</name>
    <dbReference type="NCBI Taxonomy" id="2144174"/>
    <lineage>
        <taxon>Bacteria</taxon>
        <taxon>Bacillati</taxon>
        <taxon>Actinomycetota</taxon>
        <taxon>Actinomycetes</taxon>
        <taxon>Mycobacteriales</taxon>
        <taxon>Nocardiaceae</taxon>
        <taxon>Nocardia</taxon>
    </lineage>
</organism>
<keyword evidence="8" id="KW-1185">Reference proteome</keyword>
<dbReference type="EMBL" id="JBFAKC010000009">
    <property type="protein sequence ID" value="MEV0710017.1"/>
    <property type="molecule type" value="Genomic_DNA"/>
</dbReference>
<evidence type="ECO:0000256" key="2">
    <source>
        <dbReference type="ARBA" id="ARBA00022692"/>
    </source>
</evidence>
<evidence type="ECO:0000256" key="6">
    <source>
        <dbReference type="SAM" id="SignalP"/>
    </source>
</evidence>
<evidence type="ECO:0000256" key="3">
    <source>
        <dbReference type="ARBA" id="ARBA00022989"/>
    </source>
</evidence>
<keyword evidence="2 5" id="KW-0812">Transmembrane</keyword>
<gene>
    <name evidence="7" type="ORF">AB0I48_20845</name>
</gene>
<keyword evidence="6" id="KW-0732">Signal</keyword>
<feature type="transmembrane region" description="Helical" evidence="5">
    <location>
        <begin position="69"/>
        <end position="89"/>
    </location>
</feature>
<feature type="transmembrane region" description="Helical" evidence="5">
    <location>
        <begin position="95"/>
        <end position="114"/>
    </location>
</feature>
<keyword evidence="3 5" id="KW-1133">Transmembrane helix</keyword>
<evidence type="ECO:0000313" key="7">
    <source>
        <dbReference type="EMBL" id="MEV0710017.1"/>
    </source>
</evidence>
<accession>A0ABV3FX63</accession>
<sequence>MSIAYIVVTVLAALAAAFAAGYDVVAADRVRETMLGYGLPLWSLAPLAVIKAVGALGLLAGLLYPGLGLAAAIGLVLYFVLAVATIVRARAYADIGYPLPYLALAAGSLALFAYA</sequence>
<dbReference type="Proteomes" id="UP001551695">
    <property type="component" value="Unassembled WGS sequence"/>
</dbReference>
<keyword evidence="4 5" id="KW-0472">Membrane</keyword>
<evidence type="ECO:0000256" key="4">
    <source>
        <dbReference type="ARBA" id="ARBA00023136"/>
    </source>
</evidence>
<name>A0ABV3FX63_9NOCA</name>
<dbReference type="InterPro" id="IPR032808">
    <property type="entry name" value="DoxX"/>
</dbReference>
<reference evidence="7 8" key="1">
    <citation type="submission" date="2024-06" db="EMBL/GenBank/DDBJ databases">
        <title>The Natural Products Discovery Center: Release of the First 8490 Sequenced Strains for Exploring Actinobacteria Biosynthetic Diversity.</title>
        <authorList>
            <person name="Kalkreuter E."/>
            <person name="Kautsar S.A."/>
            <person name="Yang D."/>
            <person name="Bader C.D."/>
            <person name="Teijaro C.N."/>
            <person name="Fluegel L."/>
            <person name="Davis C.M."/>
            <person name="Simpson J.R."/>
            <person name="Lauterbach L."/>
            <person name="Steele A.D."/>
            <person name="Gui C."/>
            <person name="Meng S."/>
            <person name="Li G."/>
            <person name="Viehrig K."/>
            <person name="Ye F."/>
            <person name="Su P."/>
            <person name="Kiefer A.F."/>
            <person name="Nichols A."/>
            <person name="Cepeda A.J."/>
            <person name="Yan W."/>
            <person name="Fan B."/>
            <person name="Jiang Y."/>
            <person name="Adhikari A."/>
            <person name="Zheng C.-J."/>
            <person name="Schuster L."/>
            <person name="Cowan T.M."/>
            <person name="Smanski M.J."/>
            <person name="Chevrette M.G."/>
            <person name="De Carvalho L.P.S."/>
            <person name="Shen B."/>
        </authorList>
    </citation>
    <scope>NUCLEOTIDE SEQUENCE [LARGE SCALE GENOMIC DNA]</scope>
    <source>
        <strain evidence="7 8">NPDC050403</strain>
    </source>
</reference>
<comment type="subcellular location">
    <subcellularLocation>
        <location evidence="1">Membrane</location>
        <topology evidence="1">Multi-pass membrane protein</topology>
    </subcellularLocation>
</comment>